<sequence>MTVRHRIQSLFQCFSKYDLLSFTP</sequence>
<reference evidence="1 2" key="1">
    <citation type="submission" date="2018-08" db="EMBL/GenBank/DDBJ databases">
        <authorList>
            <person name="Laetsch R D."/>
            <person name="Stevens L."/>
            <person name="Kumar S."/>
            <person name="Blaxter L. M."/>
        </authorList>
    </citation>
    <scope>NUCLEOTIDE SEQUENCE [LARGE SCALE GENOMIC DNA]</scope>
</reference>
<evidence type="ECO:0000313" key="1">
    <source>
        <dbReference type="EMBL" id="VDM91395.1"/>
    </source>
</evidence>
<protein>
    <submittedName>
        <fullName evidence="1">Uncharacterized protein</fullName>
    </submittedName>
</protein>
<proteinExistence type="predicted"/>
<dbReference type="Proteomes" id="UP000277928">
    <property type="component" value="Unassembled WGS sequence"/>
</dbReference>
<dbReference type="EMBL" id="UYRX01001487">
    <property type="protein sequence ID" value="VDM91395.1"/>
    <property type="molecule type" value="Genomic_DNA"/>
</dbReference>
<evidence type="ECO:0000313" key="2">
    <source>
        <dbReference type="Proteomes" id="UP000277928"/>
    </source>
</evidence>
<dbReference type="AlphaFoldDB" id="A0A3P7M4U0"/>
<organism evidence="1 2">
    <name type="scientific">Litomosoides sigmodontis</name>
    <name type="common">Filarial nematode worm</name>
    <dbReference type="NCBI Taxonomy" id="42156"/>
    <lineage>
        <taxon>Eukaryota</taxon>
        <taxon>Metazoa</taxon>
        <taxon>Ecdysozoa</taxon>
        <taxon>Nematoda</taxon>
        <taxon>Chromadorea</taxon>
        <taxon>Rhabditida</taxon>
        <taxon>Spirurina</taxon>
        <taxon>Spiruromorpha</taxon>
        <taxon>Filarioidea</taxon>
        <taxon>Onchocercidae</taxon>
        <taxon>Litomosoides</taxon>
    </lineage>
</organism>
<feature type="non-terminal residue" evidence="1">
    <location>
        <position position="24"/>
    </location>
</feature>
<accession>A0A3P7M4U0</accession>
<keyword evidence="2" id="KW-1185">Reference proteome</keyword>
<gene>
    <name evidence="1" type="ORF">NLS_LOCUS9293</name>
</gene>
<name>A0A3P7M4U0_LITSI</name>